<accession>N9W986</accession>
<proteinExistence type="predicted"/>
<protein>
    <submittedName>
        <fullName evidence="1">Uncharacterized protein</fullName>
    </submittedName>
</protein>
<evidence type="ECO:0000313" key="2">
    <source>
        <dbReference type="Proteomes" id="UP000013097"/>
    </source>
</evidence>
<evidence type="ECO:0000313" key="1">
    <source>
        <dbReference type="EMBL" id="ENY99459.1"/>
    </source>
</evidence>
<name>N9W986_9CLOT</name>
<dbReference type="HOGENOM" id="CLU_1988759_0_0_9"/>
<sequence length="125" mass="15045">MHFIGYRYVLMKETKEILDRIVFIHNGAFLNYKYNNTEKQEALELLENIARKLGTSLEKYKIKQITTSEMYNIYTVCKENCKDIIITYPWLCRFDLNSGCGVNYHNYLKSIKKIKYDYFKDKLIK</sequence>
<dbReference type="AlphaFoldDB" id="N9W986"/>
<dbReference type="RefSeq" id="WP_002599640.1">
    <property type="nucleotide sequence ID" value="NZ_JADPHC010000008.1"/>
</dbReference>
<reference evidence="1 2" key="1">
    <citation type="submission" date="2013-01" db="EMBL/GenBank/DDBJ databases">
        <title>The Genome Sequence of Clostridium colicanis 209318.</title>
        <authorList>
            <consortium name="The Broad Institute Genome Sequencing Platform"/>
            <person name="Earl A."/>
            <person name="Ward D."/>
            <person name="Feldgarden M."/>
            <person name="Gevers D."/>
            <person name="Courvalin P."/>
            <person name="Lambert T."/>
            <person name="Walker B."/>
            <person name="Young S.K."/>
            <person name="Zeng Q."/>
            <person name="Gargeya S."/>
            <person name="Fitzgerald M."/>
            <person name="Haas B."/>
            <person name="Abouelleil A."/>
            <person name="Alvarado L."/>
            <person name="Arachchi H.M."/>
            <person name="Berlin A.M."/>
            <person name="Chapman S.B."/>
            <person name="Dewar J."/>
            <person name="Goldberg J."/>
            <person name="Griggs A."/>
            <person name="Gujja S."/>
            <person name="Hansen M."/>
            <person name="Howarth C."/>
            <person name="Imamovic A."/>
            <person name="Larimer J."/>
            <person name="McCowan C."/>
            <person name="Murphy C."/>
            <person name="Neiman D."/>
            <person name="Pearson M."/>
            <person name="Priest M."/>
            <person name="Roberts A."/>
            <person name="Saif S."/>
            <person name="Shea T."/>
            <person name="Sisk P."/>
            <person name="Sykes S."/>
            <person name="Wortman J."/>
            <person name="Nusbaum C."/>
            <person name="Birren B."/>
        </authorList>
    </citation>
    <scope>NUCLEOTIDE SEQUENCE [LARGE SCALE GENOMIC DNA]</scope>
    <source>
        <strain evidence="1 2">209318</strain>
    </source>
</reference>
<dbReference type="EMBL" id="AGYT01000021">
    <property type="protein sequence ID" value="ENY99459.1"/>
    <property type="molecule type" value="Genomic_DNA"/>
</dbReference>
<organism evidence="1 2">
    <name type="scientific">Clostridium thermobutyricum</name>
    <dbReference type="NCBI Taxonomy" id="29372"/>
    <lineage>
        <taxon>Bacteria</taxon>
        <taxon>Bacillati</taxon>
        <taxon>Bacillota</taxon>
        <taxon>Clostridia</taxon>
        <taxon>Eubacteriales</taxon>
        <taxon>Clostridiaceae</taxon>
        <taxon>Clostridium</taxon>
    </lineage>
</organism>
<gene>
    <name evidence="1" type="ORF">HMPREF1092_03200</name>
</gene>
<comment type="caution">
    <text evidence="1">The sequence shown here is derived from an EMBL/GenBank/DDBJ whole genome shotgun (WGS) entry which is preliminary data.</text>
</comment>
<dbReference type="Proteomes" id="UP000013097">
    <property type="component" value="Unassembled WGS sequence"/>
</dbReference>
<keyword evidence="2" id="KW-1185">Reference proteome</keyword>
<dbReference type="PATRIC" id="fig|999411.4.peg.3112"/>